<dbReference type="GO" id="GO:0004151">
    <property type="term" value="F:dihydroorotase activity"/>
    <property type="evidence" value="ECO:0007669"/>
    <property type="project" value="UniProtKB-UniRule"/>
</dbReference>
<comment type="caution">
    <text evidence="8">The sequence shown here is derived from an EMBL/GenBank/DDBJ whole genome shotgun (WGS) entry which is preliminary data.</text>
</comment>
<feature type="binding site" evidence="6">
    <location>
        <position position="240"/>
    </location>
    <ligand>
        <name>Zn(2+)</name>
        <dbReference type="ChEBI" id="CHEBI:29105"/>
        <label>1</label>
    </ligand>
</feature>
<keyword evidence="4 6" id="KW-0862">Zinc</keyword>
<dbReference type="AlphaFoldDB" id="A0A3D8JAK8"/>
<dbReference type="NCBIfam" id="TIGR00856">
    <property type="entry name" value="pyrC_dimer"/>
    <property type="match status" value="1"/>
</dbReference>
<proteinExistence type="inferred from homology"/>
<dbReference type="Proteomes" id="UP000256695">
    <property type="component" value="Unassembled WGS sequence"/>
</dbReference>
<feature type="binding site" evidence="6">
    <location>
        <position position="13"/>
    </location>
    <ligand>
        <name>Zn(2+)</name>
        <dbReference type="ChEBI" id="CHEBI:29105"/>
        <label>1</label>
    </ligand>
</feature>
<dbReference type="GO" id="GO:0006207">
    <property type="term" value="P:'de novo' pyrimidine nucleobase biosynthetic process"/>
    <property type="evidence" value="ECO:0007669"/>
    <property type="project" value="TreeGrafter"/>
</dbReference>
<dbReference type="PROSITE" id="PS00482">
    <property type="entry name" value="DIHYDROOROTASE_1"/>
    <property type="match status" value="1"/>
</dbReference>
<dbReference type="OrthoDB" id="9808095at2"/>
<keyword evidence="2 6" id="KW-0479">Metal-binding</keyword>
<dbReference type="SUPFAM" id="SSF51556">
    <property type="entry name" value="Metallo-dependent hydrolases"/>
    <property type="match status" value="1"/>
</dbReference>
<dbReference type="EC" id="3.5.2.3" evidence="6 7"/>
<feature type="binding site" evidence="6">
    <location>
        <position position="134"/>
    </location>
    <ligand>
        <name>Zn(2+)</name>
        <dbReference type="ChEBI" id="CHEBI:29105"/>
        <label>2</label>
    </ligand>
</feature>
<gene>
    <name evidence="6 8" type="primary">pyrC</name>
    <name evidence="8" type="ORF">CQA57_01770</name>
</gene>
<dbReference type="InterPro" id="IPR002195">
    <property type="entry name" value="Dihydroorotase_CS"/>
</dbReference>
<evidence type="ECO:0000256" key="4">
    <source>
        <dbReference type="ARBA" id="ARBA00022833"/>
    </source>
</evidence>
<comment type="cofactor">
    <cofactor evidence="6">
        <name>Zn(2+)</name>
        <dbReference type="ChEBI" id="CHEBI:29105"/>
    </cofactor>
    <text evidence="6">Binds 2 Zn(2+) ions per subunit.</text>
</comment>
<comment type="catalytic activity">
    <reaction evidence="6">
        <text>(S)-dihydroorotate + H2O = N-carbamoyl-L-aspartate + H(+)</text>
        <dbReference type="Rhea" id="RHEA:24296"/>
        <dbReference type="ChEBI" id="CHEBI:15377"/>
        <dbReference type="ChEBI" id="CHEBI:15378"/>
        <dbReference type="ChEBI" id="CHEBI:30864"/>
        <dbReference type="ChEBI" id="CHEBI:32814"/>
        <dbReference type="EC" id="3.5.2.3"/>
    </reaction>
</comment>
<comment type="subunit">
    <text evidence="6">Homodimer.</text>
</comment>
<accession>A0A3D8JAK8</accession>
<evidence type="ECO:0000256" key="6">
    <source>
        <dbReference type="HAMAP-Rule" id="MF_00219"/>
    </source>
</evidence>
<comment type="similarity">
    <text evidence="6">Belongs to the metallo-dependent hydrolases superfamily. DHOase family. Class II DHOase subfamily.</text>
</comment>
<protein>
    <recommendedName>
        <fullName evidence="6 7">Dihydroorotase</fullName>
        <shortName evidence="6">DHOase</shortName>
        <ecNumber evidence="6 7">3.5.2.3</ecNumber>
    </recommendedName>
</protein>
<feature type="binding site" evidence="6">
    <location>
        <position position="256"/>
    </location>
    <ligand>
        <name>substrate</name>
    </ligand>
</feature>
<feature type="binding site" evidence="6">
    <location>
        <position position="134"/>
    </location>
    <ligand>
        <name>substrate</name>
    </ligand>
</feature>
<feature type="binding site" description="via carbamate group" evidence="6">
    <location>
        <position position="95"/>
    </location>
    <ligand>
        <name>Zn(2+)</name>
        <dbReference type="ChEBI" id="CHEBI:29105"/>
        <label>2</label>
    </ligand>
</feature>
<dbReference type="Gene3D" id="3.20.20.140">
    <property type="entry name" value="Metal-dependent hydrolases"/>
    <property type="match status" value="1"/>
</dbReference>
<dbReference type="GO" id="GO:0005829">
    <property type="term" value="C:cytosol"/>
    <property type="evidence" value="ECO:0007669"/>
    <property type="project" value="TreeGrafter"/>
</dbReference>
<name>A0A3D8JAK8_9HELI</name>
<evidence type="ECO:0000313" key="9">
    <source>
        <dbReference type="Proteomes" id="UP000256695"/>
    </source>
</evidence>
<comment type="function">
    <text evidence="1 6">Catalyzes the reversible cyclization of carbamoyl aspartate to dihydroorotate.</text>
</comment>
<feature type="modified residue" description="N6-carboxylysine" evidence="6">
    <location>
        <position position="95"/>
    </location>
</feature>
<reference evidence="8 9" key="1">
    <citation type="submission" date="2018-04" db="EMBL/GenBank/DDBJ databases">
        <title>Novel Campyloabacter and Helicobacter Species and Strains.</title>
        <authorList>
            <person name="Mannion A.J."/>
            <person name="Shen Z."/>
            <person name="Fox J.G."/>
        </authorList>
    </citation>
    <scope>NUCLEOTIDE SEQUENCE [LARGE SCALE GENOMIC DNA]</scope>
    <source>
        <strain evidence="8 9">MIT 04-9362</strain>
    </source>
</reference>
<evidence type="ECO:0000313" key="8">
    <source>
        <dbReference type="EMBL" id="RDU74462.1"/>
    </source>
</evidence>
<dbReference type="InterPro" id="IPR032466">
    <property type="entry name" value="Metal_Hydrolase"/>
</dbReference>
<dbReference type="GO" id="GO:0044205">
    <property type="term" value="P:'de novo' UMP biosynthetic process"/>
    <property type="evidence" value="ECO:0007669"/>
    <property type="project" value="UniProtKB-UniRule"/>
</dbReference>
<dbReference type="InterPro" id="IPR004721">
    <property type="entry name" value="DHOdimr"/>
</dbReference>
<feature type="binding site" evidence="6">
    <location>
        <position position="41"/>
    </location>
    <ligand>
        <name>substrate</name>
    </ligand>
</feature>
<dbReference type="PANTHER" id="PTHR43137:SF1">
    <property type="entry name" value="DIHYDROOROTASE"/>
    <property type="match status" value="1"/>
</dbReference>
<feature type="active site" evidence="6">
    <location>
        <position position="240"/>
    </location>
</feature>
<keyword evidence="9" id="KW-1185">Reference proteome</keyword>
<comment type="caution">
    <text evidence="6">Lacks conserved residue(s) required for the propagation of feature annotation.</text>
</comment>
<keyword evidence="3 6" id="KW-0378">Hydrolase</keyword>
<dbReference type="GO" id="GO:0008270">
    <property type="term" value="F:zinc ion binding"/>
    <property type="evidence" value="ECO:0007669"/>
    <property type="project" value="UniProtKB-UniRule"/>
</dbReference>
<dbReference type="HAMAP" id="MF_00219">
    <property type="entry name" value="PyrC_classII"/>
    <property type="match status" value="1"/>
</dbReference>
<sequence>MESITLHNPLDMHLHLREGEILKTILPYSTDTFLGAVVMPNLKQPITDTRLAEAYYETIKKIANDFNPIMTIYLTNDLKKQDLQQAISKGFKILKLYPKGSTTNSSNGVENILDHKMQQILEIAQDLGFILSIHAESSGFSLDREYEFLKVFEYLSQTFPKLKIILEHMSDHRSIKVLDSFENIFATLTLHHITMDLDDLLGKGLNPHYFCKPILKTKKDKEMLLNLAITAHPKVSFGSDSAPHLLSTKLSSNASAGIFSAPFLLESLAELFEKHNALANLQKFISDNAFKNYNLSFKNQKTIVLKKQPCIIPESIACMDDKIIPLHAGKTLQWSLDKS</sequence>
<dbReference type="PIRSF" id="PIRSF001237">
    <property type="entry name" value="DHOdimr"/>
    <property type="match status" value="1"/>
</dbReference>
<feature type="binding site" evidence="6">
    <location>
        <begin position="15"/>
        <end position="17"/>
    </location>
    <ligand>
        <name>substrate</name>
    </ligand>
</feature>
<feature type="binding site" evidence="6">
    <location>
        <position position="168"/>
    </location>
    <ligand>
        <name>Zn(2+)</name>
        <dbReference type="ChEBI" id="CHEBI:29105"/>
        <label>2</label>
    </ligand>
</feature>
<evidence type="ECO:0000256" key="1">
    <source>
        <dbReference type="ARBA" id="ARBA00002368"/>
    </source>
</evidence>
<keyword evidence="5 6" id="KW-0665">Pyrimidine biosynthesis</keyword>
<evidence type="ECO:0000256" key="5">
    <source>
        <dbReference type="ARBA" id="ARBA00022975"/>
    </source>
</evidence>
<feature type="binding site" description="via carbamate group" evidence="6">
    <location>
        <position position="95"/>
    </location>
    <ligand>
        <name>Zn(2+)</name>
        <dbReference type="ChEBI" id="CHEBI:29105"/>
        <label>1</label>
    </ligand>
</feature>
<dbReference type="EMBL" id="NXLX01000002">
    <property type="protein sequence ID" value="RDU74462.1"/>
    <property type="molecule type" value="Genomic_DNA"/>
</dbReference>
<evidence type="ECO:0000256" key="7">
    <source>
        <dbReference type="NCBIfam" id="TIGR00856"/>
    </source>
</evidence>
<dbReference type="PROSITE" id="PS00483">
    <property type="entry name" value="DIHYDROOROTASE_2"/>
    <property type="match status" value="1"/>
</dbReference>
<evidence type="ECO:0000256" key="2">
    <source>
        <dbReference type="ARBA" id="ARBA00022723"/>
    </source>
</evidence>
<evidence type="ECO:0000256" key="3">
    <source>
        <dbReference type="ARBA" id="ARBA00022801"/>
    </source>
</evidence>
<feature type="binding site" evidence="6">
    <location>
        <position position="244"/>
    </location>
    <ligand>
        <name>substrate</name>
    </ligand>
</feature>
<dbReference type="UniPathway" id="UPA00070">
    <property type="reaction ID" value="UER00117"/>
</dbReference>
<dbReference type="PANTHER" id="PTHR43137">
    <property type="entry name" value="DIHYDROOROTASE"/>
    <property type="match status" value="1"/>
</dbReference>
<comment type="pathway">
    <text evidence="6">Pyrimidine metabolism; UMP biosynthesis via de novo pathway; (S)-dihydroorotate from bicarbonate: step 3/3.</text>
</comment>
<organism evidence="8 9">
    <name type="scientific">Helicobacter anseris</name>
    <dbReference type="NCBI Taxonomy" id="375926"/>
    <lineage>
        <taxon>Bacteria</taxon>
        <taxon>Pseudomonadati</taxon>
        <taxon>Campylobacterota</taxon>
        <taxon>Epsilonproteobacteria</taxon>
        <taxon>Campylobacterales</taxon>
        <taxon>Helicobacteraceae</taxon>
        <taxon>Helicobacter</taxon>
    </lineage>
</organism>
<dbReference type="RefSeq" id="WP_115578517.1">
    <property type="nucleotide sequence ID" value="NZ_NXLX01000002.1"/>
</dbReference>
<feature type="binding site" evidence="6">
    <location>
        <position position="15"/>
    </location>
    <ligand>
        <name>Zn(2+)</name>
        <dbReference type="ChEBI" id="CHEBI:29105"/>
        <label>1</label>
    </ligand>
</feature>